<protein>
    <recommendedName>
        <fullName evidence="3">Low molecular weight protein antigen 6 PH domain-containing protein</fullName>
    </recommendedName>
</protein>
<comment type="caution">
    <text evidence="4">The sequence shown here is derived from an EMBL/GenBank/DDBJ whole genome shotgun (WGS) entry which is preliminary data.</text>
</comment>
<feature type="region of interest" description="Disordered" evidence="1">
    <location>
        <begin position="1"/>
        <end position="26"/>
    </location>
</feature>
<feature type="region of interest" description="Disordered" evidence="1">
    <location>
        <begin position="143"/>
        <end position="241"/>
    </location>
</feature>
<keyword evidence="2" id="KW-0812">Transmembrane</keyword>
<evidence type="ECO:0000259" key="3">
    <source>
        <dbReference type="Pfam" id="PF10756"/>
    </source>
</evidence>
<gene>
    <name evidence="4" type="ORF">NN4_15150</name>
</gene>
<keyword evidence="5" id="KW-1185">Reference proteome</keyword>
<accession>A0A511MB66</accession>
<dbReference type="RefSeq" id="WP_186818312.1">
    <property type="nucleotide sequence ID" value="NZ_BJXA01000006.1"/>
</dbReference>
<name>A0A511MB66_9NOCA</name>
<evidence type="ECO:0000313" key="5">
    <source>
        <dbReference type="Proteomes" id="UP000321424"/>
    </source>
</evidence>
<keyword evidence="2" id="KW-1133">Transmembrane helix</keyword>
<evidence type="ECO:0000313" key="4">
    <source>
        <dbReference type="EMBL" id="GEM36996.1"/>
    </source>
</evidence>
<dbReference type="AlphaFoldDB" id="A0A511MB66"/>
<keyword evidence="2" id="KW-0472">Membrane</keyword>
<dbReference type="Proteomes" id="UP000321424">
    <property type="component" value="Unassembled WGS sequence"/>
</dbReference>
<reference evidence="4 5" key="1">
    <citation type="submission" date="2019-07" db="EMBL/GenBank/DDBJ databases">
        <title>Whole genome shotgun sequence of Nocardia ninae NBRC 108245.</title>
        <authorList>
            <person name="Hosoyama A."/>
            <person name="Uohara A."/>
            <person name="Ohji S."/>
            <person name="Ichikawa N."/>
        </authorList>
    </citation>
    <scope>NUCLEOTIDE SEQUENCE [LARGE SCALE GENOMIC DNA]</scope>
    <source>
        <strain evidence="4 5">NBRC 108245</strain>
    </source>
</reference>
<dbReference type="Pfam" id="PF10756">
    <property type="entry name" value="bPH_6"/>
    <property type="match status" value="1"/>
</dbReference>
<sequence>MSSPHQSVPPAKSSHTAPEGSDTGGGSAATVIRIPRLAFLGVFILFMCVFFMFVGWPSGLWWMLLIPMAVSVWVLRTQTTVSESGLDLRTVFKSRHLDWSQLKGVRIPKRGYVRADLVDGTEVKLPAVSYDRVRDLAIASQGRIPDPYAVPPGDAGSAKSADASAAGADADSAKSDDAGTSTTDAAATETDDAEATTADATVADSGAQGATDEAGTDRDEGEASSSIAEDDDTRGKDSNKQ</sequence>
<evidence type="ECO:0000256" key="1">
    <source>
        <dbReference type="SAM" id="MobiDB-lite"/>
    </source>
</evidence>
<dbReference type="EMBL" id="BJXA01000006">
    <property type="protein sequence ID" value="GEM36996.1"/>
    <property type="molecule type" value="Genomic_DNA"/>
</dbReference>
<feature type="compositionally biased region" description="Low complexity" evidence="1">
    <location>
        <begin position="178"/>
        <end position="188"/>
    </location>
</feature>
<proteinExistence type="predicted"/>
<feature type="domain" description="Low molecular weight protein antigen 6 PH" evidence="3">
    <location>
        <begin position="76"/>
        <end position="146"/>
    </location>
</feature>
<feature type="compositionally biased region" description="Low complexity" evidence="1">
    <location>
        <begin position="153"/>
        <end position="170"/>
    </location>
</feature>
<feature type="transmembrane region" description="Helical" evidence="2">
    <location>
        <begin position="37"/>
        <end position="54"/>
    </location>
</feature>
<evidence type="ECO:0000256" key="2">
    <source>
        <dbReference type="SAM" id="Phobius"/>
    </source>
</evidence>
<organism evidence="4 5">
    <name type="scientific">Nocardia ninae NBRC 108245</name>
    <dbReference type="NCBI Taxonomy" id="1210091"/>
    <lineage>
        <taxon>Bacteria</taxon>
        <taxon>Bacillati</taxon>
        <taxon>Actinomycetota</taxon>
        <taxon>Actinomycetes</taxon>
        <taxon>Mycobacteriales</taxon>
        <taxon>Nocardiaceae</taxon>
        <taxon>Nocardia</taxon>
    </lineage>
</organism>
<dbReference type="InterPro" id="IPR019692">
    <property type="entry name" value="CFP-6_PH"/>
</dbReference>
<feature type="compositionally biased region" description="Low complexity" evidence="1">
    <location>
        <begin position="195"/>
        <end position="207"/>
    </location>
</feature>